<evidence type="ECO:0000313" key="1">
    <source>
        <dbReference type="EMBL" id="KAK0498319.1"/>
    </source>
</evidence>
<dbReference type="EMBL" id="JAUEPU010000011">
    <property type="protein sequence ID" value="KAK0498319.1"/>
    <property type="molecule type" value="Genomic_DNA"/>
</dbReference>
<gene>
    <name evidence="1" type="ORF">EDD18DRAFT_1351005</name>
</gene>
<keyword evidence="2" id="KW-1185">Reference proteome</keyword>
<dbReference type="AlphaFoldDB" id="A0AA39QAU4"/>
<organism evidence="1 2">
    <name type="scientific">Armillaria luteobubalina</name>
    <dbReference type="NCBI Taxonomy" id="153913"/>
    <lineage>
        <taxon>Eukaryota</taxon>
        <taxon>Fungi</taxon>
        <taxon>Dikarya</taxon>
        <taxon>Basidiomycota</taxon>
        <taxon>Agaricomycotina</taxon>
        <taxon>Agaricomycetes</taxon>
        <taxon>Agaricomycetidae</taxon>
        <taxon>Agaricales</taxon>
        <taxon>Marasmiineae</taxon>
        <taxon>Physalacriaceae</taxon>
        <taxon>Armillaria</taxon>
    </lineage>
</organism>
<dbReference type="Proteomes" id="UP001175228">
    <property type="component" value="Unassembled WGS sequence"/>
</dbReference>
<comment type="caution">
    <text evidence="1">The sequence shown here is derived from an EMBL/GenBank/DDBJ whole genome shotgun (WGS) entry which is preliminary data.</text>
</comment>
<protein>
    <submittedName>
        <fullName evidence="1">Uncharacterized protein</fullName>
    </submittedName>
</protein>
<proteinExistence type="predicted"/>
<evidence type="ECO:0000313" key="2">
    <source>
        <dbReference type="Proteomes" id="UP001175228"/>
    </source>
</evidence>
<name>A0AA39QAU4_9AGAR</name>
<sequence length="156" mass="17714">MQRIILGTAVRIARPLHHRALYIPRPFSTSTRRLATPSPESPEDLVKFEKFQNTTVFKALRDNPDASRALSDFITFIKKQGVYFALLGNLNLRIPGLDYRTPPSKIAMIKLAMNPEFRAAFQKVNEECMKVGVDFSSKEVQQEIMDVFGKPPTSDE</sequence>
<reference evidence="1" key="1">
    <citation type="submission" date="2023-06" db="EMBL/GenBank/DDBJ databases">
        <authorList>
            <consortium name="Lawrence Berkeley National Laboratory"/>
            <person name="Ahrendt S."/>
            <person name="Sahu N."/>
            <person name="Indic B."/>
            <person name="Wong-Bajracharya J."/>
            <person name="Merenyi Z."/>
            <person name="Ke H.-M."/>
            <person name="Monk M."/>
            <person name="Kocsube S."/>
            <person name="Drula E."/>
            <person name="Lipzen A."/>
            <person name="Balint B."/>
            <person name="Henrissat B."/>
            <person name="Andreopoulos B."/>
            <person name="Martin F.M."/>
            <person name="Harder C.B."/>
            <person name="Rigling D."/>
            <person name="Ford K.L."/>
            <person name="Foster G.D."/>
            <person name="Pangilinan J."/>
            <person name="Papanicolaou A."/>
            <person name="Barry K."/>
            <person name="LaButti K."/>
            <person name="Viragh M."/>
            <person name="Koriabine M."/>
            <person name="Yan M."/>
            <person name="Riley R."/>
            <person name="Champramary S."/>
            <person name="Plett K.L."/>
            <person name="Tsai I.J."/>
            <person name="Slot J."/>
            <person name="Sipos G."/>
            <person name="Plett J."/>
            <person name="Nagy L.G."/>
            <person name="Grigoriev I.V."/>
        </authorList>
    </citation>
    <scope>NUCLEOTIDE SEQUENCE</scope>
    <source>
        <strain evidence="1">HWK02</strain>
    </source>
</reference>
<accession>A0AA39QAU4</accession>